<comment type="caution">
    <text evidence="10">The sequence shown here is derived from an EMBL/GenBank/DDBJ whole genome shotgun (WGS) entry which is preliminary data.</text>
</comment>
<dbReference type="PANTHER" id="PTHR43730:SF1">
    <property type="entry name" value="BETA-MANNOSIDASE"/>
    <property type="match status" value="1"/>
</dbReference>
<organism evidence="10 11">
    <name type="scientific">Kineothrix alysoides</name>
    <dbReference type="NCBI Taxonomy" id="1469948"/>
    <lineage>
        <taxon>Bacteria</taxon>
        <taxon>Bacillati</taxon>
        <taxon>Bacillota</taxon>
        <taxon>Clostridia</taxon>
        <taxon>Lachnospirales</taxon>
        <taxon>Lachnospiraceae</taxon>
        <taxon>Kineothrix</taxon>
    </lineage>
</organism>
<dbReference type="EC" id="3.2.1.25" evidence="3"/>
<dbReference type="SUPFAM" id="SSF49303">
    <property type="entry name" value="beta-Galactosidase/glucuronidase domain"/>
    <property type="match status" value="2"/>
</dbReference>
<dbReference type="InterPro" id="IPR050887">
    <property type="entry name" value="Beta-mannosidase_GH2"/>
</dbReference>
<dbReference type="InterPro" id="IPR017853">
    <property type="entry name" value="GH"/>
</dbReference>
<evidence type="ECO:0000313" key="10">
    <source>
        <dbReference type="EMBL" id="TCL56546.1"/>
    </source>
</evidence>
<dbReference type="GO" id="GO:0006516">
    <property type="term" value="P:glycoprotein catabolic process"/>
    <property type="evidence" value="ECO:0007669"/>
    <property type="project" value="TreeGrafter"/>
</dbReference>
<dbReference type="AlphaFoldDB" id="A0A4R1QRP9"/>
<name>A0A4R1QRP9_9FIRM</name>
<gene>
    <name evidence="10" type="ORF">EDD76_11140</name>
</gene>
<evidence type="ECO:0000259" key="8">
    <source>
        <dbReference type="Pfam" id="PF17753"/>
    </source>
</evidence>
<dbReference type="InterPro" id="IPR036156">
    <property type="entry name" value="Beta-gal/glucu_dom_sf"/>
</dbReference>
<dbReference type="STRING" id="1469948.GCA_000732725_01527"/>
<evidence type="ECO:0000256" key="2">
    <source>
        <dbReference type="ARBA" id="ARBA00007401"/>
    </source>
</evidence>
<evidence type="ECO:0000256" key="4">
    <source>
        <dbReference type="ARBA" id="ARBA00022801"/>
    </source>
</evidence>
<evidence type="ECO:0000256" key="5">
    <source>
        <dbReference type="ARBA" id="ARBA00023180"/>
    </source>
</evidence>
<keyword evidence="6" id="KW-0326">Glycosidase</keyword>
<dbReference type="InterPro" id="IPR006102">
    <property type="entry name" value="Ig-like_GH2"/>
</dbReference>
<comment type="catalytic activity">
    <reaction evidence="1">
        <text>Hydrolysis of terminal, non-reducing beta-D-mannose residues in beta-D-mannosides.</text>
        <dbReference type="EC" id="3.2.1.25"/>
    </reaction>
</comment>
<dbReference type="InterPro" id="IPR054593">
    <property type="entry name" value="Beta-mannosidase-like_N2"/>
</dbReference>
<dbReference type="FunFam" id="3.20.20.80:FF:000050">
    <property type="entry name" value="Beta-mannosidase B"/>
    <property type="match status" value="1"/>
</dbReference>
<dbReference type="GO" id="GO:0004567">
    <property type="term" value="F:beta-mannosidase activity"/>
    <property type="evidence" value="ECO:0007669"/>
    <property type="project" value="UniProtKB-EC"/>
</dbReference>
<dbReference type="PANTHER" id="PTHR43730">
    <property type="entry name" value="BETA-MANNOSIDASE"/>
    <property type="match status" value="1"/>
</dbReference>
<feature type="domain" description="Beta-mannosidase-like galactose-binding" evidence="9">
    <location>
        <begin position="18"/>
        <end position="176"/>
    </location>
</feature>
<dbReference type="InterPro" id="IPR008979">
    <property type="entry name" value="Galactose-bd-like_sf"/>
</dbReference>
<evidence type="ECO:0000256" key="1">
    <source>
        <dbReference type="ARBA" id="ARBA00000829"/>
    </source>
</evidence>
<dbReference type="EMBL" id="SLUO01000011">
    <property type="protein sequence ID" value="TCL56546.1"/>
    <property type="molecule type" value="Genomic_DNA"/>
</dbReference>
<sequence length="808" mass="94058">MKKQQLTTGWQLLWSGKLLDTQVPFSVYSDLLSHGEIEDPFYRDNEKEALPLSEKDYVYRLAFDAEEELLSCGKQWLNFGGIDTLAEIYLNGVFLGKTFNMHRAWEFPLENILKEKGNLLEVRLYSPTRYMEEQIALHGAIPCNTDTLDGFPFLRKSSCMSGWDWAPKLPDMGIFRQVTLLGGKNGRLSDVHLRQKHEDGKVWISFHVDMEVWKDAESSYRVTLISPHGECVVLEDSPKETEVHNPSLWWPRGYGKQDLYTVKVEAVIDGKTEDIWERRIGLRTMKMRLEKDQWGESFVHEVNGVDIFAMGADYIPEDSLLPRIREEKTRKLLEQCALANYNALRVWGGAYYPDDWFYEACDELGIIIWQDFMFACSTYLLTEEFEENISHEIEQNVRRIRHHACLGLWCGNNEMEDMILCGYTETPRLRGDYTRMYSYVIPKIVKRVDPDTFYWPSSPSSGGDFDAPQDETRGDAHYWQVWHGYKPFPDYRKHNFRYASEFGFESLPSLKTIETFTLPEDRNVFSYVMEKHQRSENGYAKMMVYMSQYFKYPKEFSLLVYASQLMQGQAMRYAVEHWRRHRGQCMGAIVWQLNDCWPVASWSSIDYFGRWKALHYFEKRFFAPVMISCCEEGLLTQNPNPNARPYDVEKSIHLNVANETREDIKVTVCYSLRDKYSNIIGKETKAEVYVPALSSVWLEKEVLPHARLYGDHVFYTCGQGGEVVSEGSVIFSMPKFHEYADPELTARIEGEEIVVTAKAYAASVELLNEEEDWVLSDNYFDMEAGEKRVRILSGKAKSVRVRSIYDIG</sequence>
<evidence type="ECO:0000259" key="9">
    <source>
        <dbReference type="Pfam" id="PF22666"/>
    </source>
</evidence>
<evidence type="ECO:0000313" key="11">
    <source>
        <dbReference type="Proteomes" id="UP000295718"/>
    </source>
</evidence>
<dbReference type="Gene3D" id="2.60.120.260">
    <property type="entry name" value="Galactose-binding domain-like"/>
    <property type="match status" value="1"/>
</dbReference>
<evidence type="ECO:0000259" key="7">
    <source>
        <dbReference type="Pfam" id="PF00703"/>
    </source>
</evidence>
<comment type="similarity">
    <text evidence="2">Belongs to the glycosyl hydrolase 2 family.</text>
</comment>
<dbReference type="Gene3D" id="2.60.40.10">
    <property type="entry name" value="Immunoglobulins"/>
    <property type="match status" value="2"/>
</dbReference>
<dbReference type="InterPro" id="IPR041625">
    <property type="entry name" value="Beta-mannosidase_Ig"/>
</dbReference>
<dbReference type="SUPFAM" id="SSF51445">
    <property type="entry name" value="(Trans)glycosidases"/>
    <property type="match status" value="1"/>
</dbReference>
<protein>
    <recommendedName>
        <fullName evidence="3">beta-mannosidase</fullName>
        <ecNumber evidence="3">3.2.1.25</ecNumber>
    </recommendedName>
</protein>
<dbReference type="Pfam" id="PF00703">
    <property type="entry name" value="Glyco_hydro_2"/>
    <property type="match status" value="1"/>
</dbReference>
<keyword evidence="4" id="KW-0378">Hydrolase</keyword>
<feature type="domain" description="Glycoside hydrolase family 2 immunoglobulin-like beta-sandwich" evidence="7">
    <location>
        <begin position="188"/>
        <end position="283"/>
    </location>
</feature>
<keyword evidence="11" id="KW-1185">Reference proteome</keyword>
<dbReference type="SUPFAM" id="SSF49785">
    <property type="entry name" value="Galactose-binding domain-like"/>
    <property type="match status" value="1"/>
</dbReference>
<dbReference type="Pfam" id="PF22666">
    <property type="entry name" value="Glyco_hydro_2_N2"/>
    <property type="match status" value="1"/>
</dbReference>
<dbReference type="OrthoDB" id="9801077at2"/>
<feature type="domain" description="Beta-mannosidase Ig-fold" evidence="8">
    <location>
        <begin position="741"/>
        <end position="807"/>
    </location>
</feature>
<dbReference type="Pfam" id="PF17753">
    <property type="entry name" value="Ig_mannosidase"/>
    <property type="match status" value="1"/>
</dbReference>
<keyword evidence="5" id="KW-0325">Glycoprotein</keyword>
<dbReference type="Proteomes" id="UP000295718">
    <property type="component" value="Unassembled WGS sequence"/>
</dbReference>
<dbReference type="Gene3D" id="3.20.20.80">
    <property type="entry name" value="Glycosidases"/>
    <property type="match status" value="1"/>
</dbReference>
<reference evidence="10 11" key="1">
    <citation type="submission" date="2019-03" db="EMBL/GenBank/DDBJ databases">
        <title>Genomic Encyclopedia of Type Strains, Phase IV (KMG-IV): sequencing the most valuable type-strain genomes for metagenomic binning, comparative biology and taxonomic classification.</title>
        <authorList>
            <person name="Goeker M."/>
        </authorList>
    </citation>
    <scope>NUCLEOTIDE SEQUENCE [LARGE SCALE GENOMIC DNA]</scope>
    <source>
        <strain evidence="10 11">DSM 100556</strain>
    </source>
</reference>
<dbReference type="RefSeq" id="WP_031390242.1">
    <property type="nucleotide sequence ID" value="NZ_JPNB01000001.1"/>
</dbReference>
<evidence type="ECO:0000256" key="3">
    <source>
        <dbReference type="ARBA" id="ARBA00012754"/>
    </source>
</evidence>
<evidence type="ECO:0000256" key="6">
    <source>
        <dbReference type="ARBA" id="ARBA00023295"/>
    </source>
</evidence>
<dbReference type="InterPro" id="IPR013783">
    <property type="entry name" value="Ig-like_fold"/>
</dbReference>
<dbReference type="GO" id="GO:0005975">
    <property type="term" value="P:carbohydrate metabolic process"/>
    <property type="evidence" value="ECO:0007669"/>
    <property type="project" value="InterPro"/>
</dbReference>
<proteinExistence type="inferred from homology"/>
<accession>A0A4R1QRP9</accession>